<evidence type="ECO:0000313" key="2">
    <source>
        <dbReference type="Proteomes" id="UP000199220"/>
    </source>
</evidence>
<name>A0A1H5L522_9MICO</name>
<reference evidence="2" key="1">
    <citation type="submission" date="2016-10" db="EMBL/GenBank/DDBJ databases">
        <authorList>
            <person name="Varghese N."/>
            <person name="Submissions S."/>
        </authorList>
    </citation>
    <scope>NUCLEOTIDE SEQUENCE [LARGE SCALE GENOMIC DNA]</scope>
    <source>
        <strain evidence="2">DSM 21368</strain>
    </source>
</reference>
<organism evidence="1 2">
    <name type="scientific">Ruania alba</name>
    <dbReference type="NCBI Taxonomy" id="648782"/>
    <lineage>
        <taxon>Bacteria</taxon>
        <taxon>Bacillati</taxon>
        <taxon>Actinomycetota</taxon>
        <taxon>Actinomycetes</taxon>
        <taxon>Micrococcales</taxon>
        <taxon>Ruaniaceae</taxon>
        <taxon>Ruania</taxon>
    </lineage>
</organism>
<dbReference type="Pfam" id="PF13384">
    <property type="entry name" value="HTH_23"/>
    <property type="match status" value="1"/>
</dbReference>
<dbReference type="Gene3D" id="1.10.10.10">
    <property type="entry name" value="Winged helix-like DNA-binding domain superfamily/Winged helix DNA-binding domain"/>
    <property type="match status" value="1"/>
</dbReference>
<proteinExistence type="predicted"/>
<dbReference type="AlphaFoldDB" id="A0A1H5L522"/>
<dbReference type="STRING" id="648782.SAMN04488554_2624"/>
<dbReference type="RefSeq" id="WP_089773553.1">
    <property type="nucleotide sequence ID" value="NZ_FNTX01000002.1"/>
</dbReference>
<keyword evidence="2" id="KW-1185">Reference proteome</keyword>
<gene>
    <name evidence="1" type="ORF">SAMN04488554_2624</name>
</gene>
<sequence>MVDEEVVSMSALAQAADDDGDLYRGLDALVRLRQEADRREAVLVRRARAQGLTWAEIATLLGVSKQAVHKKYGGSRFEKRSR</sequence>
<dbReference type="Proteomes" id="UP000199220">
    <property type="component" value="Unassembled WGS sequence"/>
</dbReference>
<accession>A0A1H5L522</accession>
<evidence type="ECO:0000313" key="1">
    <source>
        <dbReference type="EMBL" id="SEE72229.1"/>
    </source>
</evidence>
<dbReference type="EMBL" id="FNTX01000002">
    <property type="protein sequence ID" value="SEE72229.1"/>
    <property type="molecule type" value="Genomic_DNA"/>
</dbReference>
<dbReference type="InterPro" id="IPR036388">
    <property type="entry name" value="WH-like_DNA-bd_sf"/>
</dbReference>
<protein>
    <submittedName>
        <fullName evidence="1">ECF sigma factor</fullName>
    </submittedName>
</protein>